<dbReference type="Gene3D" id="1.20.58.220">
    <property type="entry name" value="Phosphate transport system protein phou homolog 2, domain 2"/>
    <property type="match status" value="1"/>
</dbReference>
<evidence type="ECO:0000256" key="6">
    <source>
        <dbReference type="ARBA" id="ARBA00022592"/>
    </source>
</evidence>
<dbReference type="PIRSF" id="PIRSF003107">
    <property type="entry name" value="PhoU"/>
    <property type="match status" value="1"/>
</dbReference>
<dbReference type="GO" id="GO:0005737">
    <property type="term" value="C:cytoplasm"/>
    <property type="evidence" value="ECO:0007669"/>
    <property type="project" value="UniProtKB-SubCell"/>
</dbReference>
<feature type="domain" description="PhoU" evidence="10">
    <location>
        <begin position="26"/>
        <end position="114"/>
    </location>
</feature>
<accession>A0A1G7X013</accession>
<evidence type="ECO:0000256" key="1">
    <source>
        <dbReference type="ARBA" id="ARBA00004496"/>
    </source>
</evidence>
<keyword evidence="5 8" id="KW-0963">Cytoplasm</keyword>
<dbReference type="PANTHER" id="PTHR42930:SF3">
    <property type="entry name" value="PHOSPHATE-SPECIFIC TRANSPORT SYSTEM ACCESSORY PROTEIN PHOU"/>
    <property type="match status" value="1"/>
</dbReference>
<dbReference type="PANTHER" id="PTHR42930">
    <property type="entry name" value="PHOSPHATE-SPECIFIC TRANSPORT SYSTEM ACCESSORY PROTEIN PHOU"/>
    <property type="match status" value="1"/>
</dbReference>
<evidence type="ECO:0000256" key="8">
    <source>
        <dbReference type="PIRNR" id="PIRNR003107"/>
    </source>
</evidence>
<reference evidence="12" key="1">
    <citation type="submission" date="2016-10" db="EMBL/GenBank/DDBJ databases">
        <authorList>
            <person name="Varghese N."/>
            <person name="Submissions S."/>
        </authorList>
    </citation>
    <scope>NUCLEOTIDE SEQUENCE [LARGE SCALE GENOMIC DNA]</scope>
    <source>
        <strain evidence="12">930I</strain>
    </source>
</reference>
<name>A0A1G7X013_9PROT</name>
<sequence length="243" mass="26987">MAPSGPNHQHTVTSFDDELRKLNNTISRMGGLAETQLTQALKALSQRDSDLASRVVSQDAQIDQHDQEVQNLVVRLLALRQPMADDLRLIVGALKVSADLERIGDYAANVAKRTMVINQIPPVKAAGPIPLMGRLVQELIKDVLDAYVERDEDKALDVWRRDEEVDEMHTSLTREFITYMMEDPRNITSCTHLMFIIKNIERIGDHATNIAETVHFTVSGRPISGQRPKGDAGSAPDLGNETA</sequence>
<comment type="function">
    <text evidence="7 8">Plays a role in the regulation of phosphate uptake.</text>
</comment>
<evidence type="ECO:0000313" key="12">
    <source>
        <dbReference type="Proteomes" id="UP000217076"/>
    </source>
</evidence>
<dbReference type="GO" id="GO:0045936">
    <property type="term" value="P:negative regulation of phosphate metabolic process"/>
    <property type="evidence" value="ECO:0007669"/>
    <property type="project" value="InterPro"/>
</dbReference>
<keyword evidence="4 8" id="KW-0813">Transport</keyword>
<dbReference type="InterPro" id="IPR026022">
    <property type="entry name" value="PhoU_dom"/>
</dbReference>
<comment type="similarity">
    <text evidence="2 8">Belongs to the PhoU family.</text>
</comment>
<dbReference type="SUPFAM" id="SSF109755">
    <property type="entry name" value="PhoU-like"/>
    <property type="match status" value="1"/>
</dbReference>
<feature type="domain" description="PhoU" evidence="10">
    <location>
        <begin position="130"/>
        <end position="214"/>
    </location>
</feature>
<comment type="subunit">
    <text evidence="3 8">Homodimer.</text>
</comment>
<dbReference type="InterPro" id="IPR028366">
    <property type="entry name" value="PhoU"/>
</dbReference>
<evidence type="ECO:0000259" key="10">
    <source>
        <dbReference type="Pfam" id="PF01895"/>
    </source>
</evidence>
<dbReference type="GO" id="GO:0006817">
    <property type="term" value="P:phosphate ion transport"/>
    <property type="evidence" value="ECO:0007669"/>
    <property type="project" value="UniProtKB-KW"/>
</dbReference>
<dbReference type="OrthoDB" id="9814256at2"/>
<proteinExistence type="inferred from homology"/>
<organism evidence="11 12">
    <name type="scientific">Roseospirillum parvum</name>
    <dbReference type="NCBI Taxonomy" id="83401"/>
    <lineage>
        <taxon>Bacteria</taxon>
        <taxon>Pseudomonadati</taxon>
        <taxon>Pseudomonadota</taxon>
        <taxon>Alphaproteobacteria</taxon>
        <taxon>Rhodospirillales</taxon>
        <taxon>Rhodospirillaceae</taxon>
        <taxon>Roseospirillum</taxon>
    </lineage>
</organism>
<keyword evidence="6 8" id="KW-0592">Phosphate transport</keyword>
<evidence type="ECO:0000313" key="11">
    <source>
        <dbReference type="EMBL" id="SDG77523.1"/>
    </source>
</evidence>
<dbReference type="GO" id="GO:0030643">
    <property type="term" value="P:intracellular phosphate ion homeostasis"/>
    <property type="evidence" value="ECO:0007669"/>
    <property type="project" value="InterPro"/>
</dbReference>
<dbReference type="NCBIfam" id="TIGR02135">
    <property type="entry name" value="phoU_full"/>
    <property type="match status" value="1"/>
</dbReference>
<keyword evidence="12" id="KW-1185">Reference proteome</keyword>
<evidence type="ECO:0000256" key="9">
    <source>
        <dbReference type="SAM" id="MobiDB-lite"/>
    </source>
</evidence>
<dbReference type="RefSeq" id="WP_092616320.1">
    <property type="nucleotide sequence ID" value="NZ_FNCV01000002.1"/>
</dbReference>
<dbReference type="InterPro" id="IPR038078">
    <property type="entry name" value="PhoU-like_sf"/>
</dbReference>
<dbReference type="STRING" id="83401.SAMN05421742_102383"/>
<protein>
    <recommendedName>
        <fullName evidence="8">Phosphate-specific transport system accessory protein PhoU</fullName>
    </recommendedName>
</protein>
<evidence type="ECO:0000256" key="2">
    <source>
        <dbReference type="ARBA" id="ARBA00008107"/>
    </source>
</evidence>
<evidence type="ECO:0000256" key="7">
    <source>
        <dbReference type="ARBA" id="ARBA00056181"/>
    </source>
</evidence>
<evidence type="ECO:0000256" key="3">
    <source>
        <dbReference type="ARBA" id="ARBA00011738"/>
    </source>
</evidence>
<evidence type="ECO:0000256" key="4">
    <source>
        <dbReference type="ARBA" id="ARBA00022448"/>
    </source>
</evidence>
<dbReference type="Pfam" id="PF01895">
    <property type="entry name" value="PhoU"/>
    <property type="match status" value="2"/>
</dbReference>
<dbReference type="FunFam" id="1.20.58.220:FF:000004">
    <property type="entry name" value="Phosphate-specific transport system accessory protein PhoU"/>
    <property type="match status" value="1"/>
</dbReference>
<dbReference type="Proteomes" id="UP000217076">
    <property type="component" value="Unassembled WGS sequence"/>
</dbReference>
<comment type="subcellular location">
    <subcellularLocation>
        <location evidence="1 8">Cytoplasm</location>
    </subcellularLocation>
</comment>
<evidence type="ECO:0000256" key="5">
    <source>
        <dbReference type="ARBA" id="ARBA00022490"/>
    </source>
</evidence>
<dbReference type="EMBL" id="FNCV01000002">
    <property type="protein sequence ID" value="SDG77523.1"/>
    <property type="molecule type" value="Genomic_DNA"/>
</dbReference>
<dbReference type="AlphaFoldDB" id="A0A1G7X013"/>
<feature type="region of interest" description="Disordered" evidence="9">
    <location>
        <begin position="220"/>
        <end position="243"/>
    </location>
</feature>
<gene>
    <name evidence="11" type="ORF">SAMN05421742_102383</name>
</gene>